<evidence type="ECO:0000259" key="1">
    <source>
        <dbReference type="Pfam" id="PF12146"/>
    </source>
</evidence>
<sequence length="293" mass="32991">MSTRLSPMDVQESAHILQCGKDQLVSVLHRAENPSNRAVLIIVGGPQYRAGGHRYFVKLARRLAQEGYSVLRFDCRGMGDSDGTHPGYEHLEKDMSTALEALFRLLPQTKEVGLWGLCDGASASVLYCHKDSRIGRLMLLNPWVRDDEAYDRVLLRHYYAKRLFDKEFWLNLLRGKVNPLHFPRLLLKLARQKLAPVKNGPSQDSPSDQASPMAAKLVQALSAFKGPVQLVLSGNDLTAKEFEQEANRIKIWRALQNAPNFQTLALTEADHTFSTPEWSQAVTEKTLEWISGP</sequence>
<dbReference type="InterPro" id="IPR022742">
    <property type="entry name" value="Hydrolase_4"/>
</dbReference>
<gene>
    <name evidence="2" type="ORF">GCM10007972_01950</name>
</gene>
<dbReference type="Pfam" id="PF12146">
    <property type="entry name" value="Hydrolase_4"/>
    <property type="match status" value="1"/>
</dbReference>
<dbReference type="NCBIfam" id="TIGR03100">
    <property type="entry name" value="hydr1_PEP"/>
    <property type="match status" value="1"/>
</dbReference>
<comment type="caution">
    <text evidence="2">The sequence shown here is derived from an EMBL/GenBank/DDBJ whole genome shotgun (WGS) entry which is preliminary data.</text>
</comment>
<dbReference type="RefSeq" id="WP_150004693.1">
    <property type="nucleotide sequence ID" value="NZ_BMOV01000001.1"/>
</dbReference>
<accession>A0ABQ2L6G8</accession>
<dbReference type="Gene3D" id="3.40.50.1820">
    <property type="entry name" value="alpha/beta hydrolase"/>
    <property type="match status" value="1"/>
</dbReference>
<keyword evidence="2" id="KW-0378">Hydrolase</keyword>
<protein>
    <submittedName>
        <fullName evidence="2">Hydrolase 1, exosortase A system-associated</fullName>
    </submittedName>
</protein>
<dbReference type="GO" id="GO:0016787">
    <property type="term" value="F:hydrolase activity"/>
    <property type="evidence" value="ECO:0007669"/>
    <property type="project" value="UniProtKB-KW"/>
</dbReference>
<dbReference type="EMBL" id="BMOV01000001">
    <property type="protein sequence ID" value="GGO05002.1"/>
    <property type="molecule type" value="Genomic_DNA"/>
</dbReference>
<dbReference type="InterPro" id="IPR017531">
    <property type="entry name" value="Hydrolase-1_PEP"/>
</dbReference>
<evidence type="ECO:0000313" key="3">
    <source>
        <dbReference type="Proteomes" id="UP000602381"/>
    </source>
</evidence>
<keyword evidence="3" id="KW-1185">Reference proteome</keyword>
<dbReference type="InterPro" id="IPR029058">
    <property type="entry name" value="AB_hydrolase_fold"/>
</dbReference>
<name>A0ABQ2L6G8_9PROT</name>
<feature type="domain" description="Serine aminopeptidase S33" evidence="1">
    <location>
        <begin position="37"/>
        <end position="150"/>
    </location>
</feature>
<proteinExistence type="predicted"/>
<reference evidence="3" key="1">
    <citation type="journal article" date="2019" name="Int. J. Syst. Evol. Microbiol.">
        <title>The Global Catalogue of Microorganisms (GCM) 10K type strain sequencing project: providing services to taxonomists for standard genome sequencing and annotation.</title>
        <authorList>
            <consortium name="The Broad Institute Genomics Platform"/>
            <consortium name="The Broad Institute Genome Sequencing Center for Infectious Disease"/>
            <person name="Wu L."/>
            <person name="Ma J."/>
        </authorList>
    </citation>
    <scope>NUCLEOTIDE SEQUENCE [LARGE SCALE GENOMIC DNA]</scope>
    <source>
        <strain evidence="3">JCM 17843</strain>
    </source>
</reference>
<dbReference type="SUPFAM" id="SSF53474">
    <property type="entry name" value="alpha/beta-Hydrolases"/>
    <property type="match status" value="1"/>
</dbReference>
<dbReference type="Proteomes" id="UP000602381">
    <property type="component" value="Unassembled WGS sequence"/>
</dbReference>
<evidence type="ECO:0000313" key="2">
    <source>
        <dbReference type="EMBL" id="GGO05002.1"/>
    </source>
</evidence>
<organism evidence="2 3">
    <name type="scientific">Iodidimonas muriae</name>
    <dbReference type="NCBI Taxonomy" id="261467"/>
    <lineage>
        <taxon>Bacteria</taxon>
        <taxon>Pseudomonadati</taxon>
        <taxon>Pseudomonadota</taxon>
        <taxon>Alphaproteobacteria</taxon>
        <taxon>Iodidimonadales</taxon>
        <taxon>Iodidimonadaceae</taxon>
        <taxon>Iodidimonas</taxon>
    </lineage>
</organism>